<protein>
    <recommendedName>
        <fullName evidence="4">HSF-type DNA-binding domain-containing protein</fullName>
    </recommendedName>
</protein>
<dbReference type="InterPro" id="IPR036388">
    <property type="entry name" value="WH-like_DNA-bd_sf"/>
</dbReference>
<reference evidence="5 6" key="1">
    <citation type="submission" date="2024-10" db="EMBL/GenBank/DDBJ databases">
        <title>Updated reference genomes for cyclostephanoid diatoms.</title>
        <authorList>
            <person name="Roberts W.R."/>
            <person name="Alverson A.J."/>
        </authorList>
    </citation>
    <scope>NUCLEOTIDE SEQUENCE [LARGE SCALE GENOMIC DNA]</scope>
    <source>
        <strain evidence="5 6">AJA232-27</strain>
    </source>
</reference>
<evidence type="ECO:0000313" key="6">
    <source>
        <dbReference type="Proteomes" id="UP001530293"/>
    </source>
</evidence>
<dbReference type="GO" id="GO:0005634">
    <property type="term" value="C:nucleus"/>
    <property type="evidence" value="ECO:0007669"/>
    <property type="project" value="UniProtKB-SubCell"/>
</dbReference>
<sequence>MPHGRAWKIHNKELLIRDIVPLYFVQSKYESFTRQLNGWGFKRLHQAGNDFNAFYHECFLKGLPHLTVLMKRVPPNQGKLLPYVDGEPNFYDIEQQYPLPPRPPARQQNNINNRTMMGMMAPYPSFGRGPASAGMPGGYVSGFSPYQAYHSASANTFPPFYLVTNTMTFPPPDARGGFQQGGNVFGEEPGPFLAAATTPGQQMIGGLCAPPPPSYSHSFMINNPSVPLMHHQLHASTTVKVAAPPTADSARRITIQNEDHFARDDEE</sequence>
<dbReference type="PANTHER" id="PTHR10015:SF206">
    <property type="entry name" value="HSF-TYPE DNA-BINDING DOMAIN-CONTAINING PROTEIN"/>
    <property type="match status" value="1"/>
</dbReference>
<dbReference type="GO" id="GO:0003677">
    <property type="term" value="F:DNA binding"/>
    <property type="evidence" value="ECO:0007669"/>
    <property type="project" value="UniProtKB-KW"/>
</dbReference>
<gene>
    <name evidence="5" type="ORF">ACHAWU_004952</name>
</gene>
<evidence type="ECO:0000259" key="4">
    <source>
        <dbReference type="Pfam" id="PF00447"/>
    </source>
</evidence>
<proteinExistence type="predicted"/>
<comment type="caution">
    <text evidence="5">The sequence shown here is derived from an EMBL/GenBank/DDBJ whole genome shotgun (WGS) entry which is preliminary data.</text>
</comment>
<feature type="domain" description="HSF-type DNA-binding" evidence="4">
    <location>
        <begin position="2"/>
        <end position="72"/>
    </location>
</feature>
<keyword evidence="3" id="KW-0539">Nucleus</keyword>
<dbReference type="AlphaFoldDB" id="A0ABD3MK34"/>
<dbReference type="InterPro" id="IPR000232">
    <property type="entry name" value="HSF_DNA-bd"/>
</dbReference>
<dbReference type="EMBL" id="JALLBG020000105">
    <property type="protein sequence ID" value="KAL3764446.1"/>
    <property type="molecule type" value="Genomic_DNA"/>
</dbReference>
<evidence type="ECO:0000313" key="5">
    <source>
        <dbReference type="EMBL" id="KAL3764446.1"/>
    </source>
</evidence>
<dbReference type="Proteomes" id="UP001530293">
    <property type="component" value="Unassembled WGS sequence"/>
</dbReference>
<dbReference type="Pfam" id="PF00447">
    <property type="entry name" value="HSF_DNA-bind"/>
    <property type="match status" value="1"/>
</dbReference>
<keyword evidence="6" id="KW-1185">Reference proteome</keyword>
<evidence type="ECO:0000256" key="2">
    <source>
        <dbReference type="ARBA" id="ARBA00023125"/>
    </source>
</evidence>
<dbReference type="PANTHER" id="PTHR10015">
    <property type="entry name" value="HEAT SHOCK TRANSCRIPTION FACTOR"/>
    <property type="match status" value="1"/>
</dbReference>
<comment type="subcellular location">
    <subcellularLocation>
        <location evidence="1">Nucleus</location>
    </subcellularLocation>
</comment>
<dbReference type="FunFam" id="1.10.10.10:FF:000479">
    <property type="entry name" value="Predicted protein"/>
    <property type="match status" value="1"/>
</dbReference>
<name>A0ABD3MK34_9STRA</name>
<dbReference type="SUPFAM" id="SSF46785">
    <property type="entry name" value="Winged helix' DNA-binding domain"/>
    <property type="match status" value="1"/>
</dbReference>
<accession>A0ABD3MK34</accession>
<evidence type="ECO:0000256" key="1">
    <source>
        <dbReference type="ARBA" id="ARBA00004123"/>
    </source>
</evidence>
<evidence type="ECO:0000256" key="3">
    <source>
        <dbReference type="ARBA" id="ARBA00023242"/>
    </source>
</evidence>
<organism evidence="5 6">
    <name type="scientific">Discostella pseudostelligera</name>
    <dbReference type="NCBI Taxonomy" id="259834"/>
    <lineage>
        <taxon>Eukaryota</taxon>
        <taxon>Sar</taxon>
        <taxon>Stramenopiles</taxon>
        <taxon>Ochrophyta</taxon>
        <taxon>Bacillariophyta</taxon>
        <taxon>Coscinodiscophyceae</taxon>
        <taxon>Thalassiosirophycidae</taxon>
        <taxon>Stephanodiscales</taxon>
        <taxon>Stephanodiscaceae</taxon>
        <taxon>Discostella</taxon>
    </lineage>
</organism>
<dbReference type="InterPro" id="IPR036390">
    <property type="entry name" value="WH_DNA-bd_sf"/>
</dbReference>
<dbReference type="Gene3D" id="1.10.10.10">
    <property type="entry name" value="Winged helix-like DNA-binding domain superfamily/Winged helix DNA-binding domain"/>
    <property type="match status" value="1"/>
</dbReference>
<keyword evidence="2" id="KW-0238">DNA-binding</keyword>